<protein>
    <submittedName>
        <fullName evidence="1">Uncharacterized protein</fullName>
    </submittedName>
</protein>
<dbReference type="AlphaFoldDB" id="A0A8T1TKX2"/>
<dbReference type="Proteomes" id="UP000688947">
    <property type="component" value="Unassembled WGS sequence"/>
</dbReference>
<accession>A0A8T1TKX2</accession>
<gene>
    <name evidence="1" type="ORF">JG687_00019204</name>
</gene>
<reference evidence="1" key="1">
    <citation type="submission" date="2021-01" db="EMBL/GenBank/DDBJ databases">
        <title>Phytophthora aleatoria, a newly-described species from Pinus radiata is distinct from Phytophthora cactorum isolates based on comparative genomics.</title>
        <authorList>
            <person name="Mcdougal R."/>
            <person name="Panda P."/>
            <person name="Williams N."/>
            <person name="Studholme D.J."/>
        </authorList>
    </citation>
    <scope>NUCLEOTIDE SEQUENCE</scope>
    <source>
        <strain evidence="1">NZFS 3830</strain>
    </source>
</reference>
<organism evidence="1 2">
    <name type="scientific">Phytophthora cactorum</name>
    <dbReference type="NCBI Taxonomy" id="29920"/>
    <lineage>
        <taxon>Eukaryota</taxon>
        <taxon>Sar</taxon>
        <taxon>Stramenopiles</taxon>
        <taxon>Oomycota</taxon>
        <taxon>Peronosporomycetes</taxon>
        <taxon>Peronosporales</taxon>
        <taxon>Peronosporaceae</taxon>
        <taxon>Phytophthora</taxon>
    </lineage>
</organism>
<comment type="caution">
    <text evidence="1">The sequence shown here is derived from an EMBL/GenBank/DDBJ whole genome shotgun (WGS) entry which is preliminary data.</text>
</comment>
<dbReference type="EMBL" id="JAENGZ010003094">
    <property type="protein sequence ID" value="KAG6942195.1"/>
    <property type="molecule type" value="Genomic_DNA"/>
</dbReference>
<evidence type="ECO:0000313" key="2">
    <source>
        <dbReference type="Proteomes" id="UP000688947"/>
    </source>
</evidence>
<proteinExistence type="predicted"/>
<feature type="non-terminal residue" evidence="1">
    <location>
        <position position="1"/>
    </location>
</feature>
<name>A0A8T1TKX2_9STRA</name>
<sequence length="71" mass="7947">MPLQFTQQWIPNCTTLRGKATAQFSNAQHRSAVTIKHSNSQVPFSTSDGYPRRPADQYFAMVKSRTTTVAS</sequence>
<evidence type="ECO:0000313" key="1">
    <source>
        <dbReference type="EMBL" id="KAG6942195.1"/>
    </source>
</evidence>